<gene>
    <name evidence="5" type="ORF">PLOB_00045308</name>
</gene>
<comment type="caution">
    <text evidence="5">The sequence shown here is derived from an EMBL/GenBank/DDBJ whole genome shotgun (WGS) entry which is preliminary data.</text>
</comment>
<proteinExistence type="inferred from homology"/>
<dbReference type="Gene3D" id="3.20.20.70">
    <property type="entry name" value="Aldolase class I"/>
    <property type="match status" value="1"/>
</dbReference>
<dbReference type="EC" id="3.2.1.35" evidence="3"/>
<dbReference type="InterPro" id="IPR018155">
    <property type="entry name" value="Hyaluronidase"/>
</dbReference>
<keyword evidence="3" id="KW-0326">Glycosidase</keyword>
<dbReference type="InterPro" id="IPR013785">
    <property type="entry name" value="Aldolase_TIM"/>
</dbReference>
<evidence type="ECO:0000313" key="5">
    <source>
        <dbReference type="EMBL" id="CAH3189974.1"/>
    </source>
</evidence>
<comment type="catalytic activity">
    <reaction evidence="3">
        <text>Random hydrolysis of (1-&gt;4)-linkages between N-acetyl-beta-D-glucosamine and D-glucuronate residues in hyaluronate.</text>
        <dbReference type="EC" id="3.2.1.35"/>
    </reaction>
</comment>
<keyword evidence="3" id="KW-0378">Hydrolase</keyword>
<feature type="transmembrane region" description="Helical" evidence="4">
    <location>
        <begin position="12"/>
        <end position="36"/>
    </location>
</feature>
<dbReference type="Proteomes" id="UP001159405">
    <property type="component" value="Unassembled WGS sequence"/>
</dbReference>
<reference evidence="5 6" key="1">
    <citation type="submission" date="2022-05" db="EMBL/GenBank/DDBJ databases">
        <authorList>
            <consortium name="Genoscope - CEA"/>
            <person name="William W."/>
        </authorList>
    </citation>
    <scope>NUCLEOTIDE SEQUENCE [LARGE SCALE GENOMIC DNA]</scope>
</reference>
<evidence type="ECO:0000256" key="2">
    <source>
        <dbReference type="ARBA" id="ARBA00023157"/>
    </source>
</evidence>
<dbReference type="PANTHER" id="PTHR11769:SF35">
    <property type="entry name" value="HYALURONIDASE"/>
    <property type="match status" value="1"/>
</dbReference>
<name>A0ABN8SG82_9CNID</name>
<evidence type="ECO:0000313" key="6">
    <source>
        <dbReference type="Proteomes" id="UP001159405"/>
    </source>
</evidence>
<dbReference type="InterPro" id="IPR017853">
    <property type="entry name" value="GH"/>
</dbReference>
<comment type="similarity">
    <text evidence="1 3">Belongs to the glycosyl hydrolase 56 family.</text>
</comment>
<dbReference type="PRINTS" id="PR00846">
    <property type="entry name" value="GLHYDRLASE56"/>
</dbReference>
<keyword evidence="4" id="KW-1133">Transmembrane helix</keyword>
<keyword evidence="4" id="KW-0472">Membrane</keyword>
<keyword evidence="4" id="KW-0812">Transmembrane</keyword>
<evidence type="ECO:0000256" key="3">
    <source>
        <dbReference type="RuleBase" id="RU610713"/>
    </source>
</evidence>
<dbReference type="SUPFAM" id="SSF51445">
    <property type="entry name" value="(Trans)glycosidases"/>
    <property type="match status" value="1"/>
</dbReference>
<organism evidence="5 6">
    <name type="scientific">Porites lobata</name>
    <dbReference type="NCBI Taxonomy" id="104759"/>
    <lineage>
        <taxon>Eukaryota</taxon>
        <taxon>Metazoa</taxon>
        <taxon>Cnidaria</taxon>
        <taxon>Anthozoa</taxon>
        <taxon>Hexacorallia</taxon>
        <taxon>Scleractinia</taxon>
        <taxon>Fungiina</taxon>
        <taxon>Poritidae</taxon>
        <taxon>Porites</taxon>
    </lineage>
</organism>
<protein>
    <recommendedName>
        <fullName evidence="3">Hyaluronidase</fullName>
        <ecNumber evidence="3">3.2.1.35</ecNumber>
    </recommendedName>
</protein>
<dbReference type="PANTHER" id="PTHR11769">
    <property type="entry name" value="HYALURONIDASE"/>
    <property type="match status" value="1"/>
</dbReference>
<dbReference type="EMBL" id="CALNXK010000790">
    <property type="protein sequence ID" value="CAH3189974.1"/>
    <property type="molecule type" value="Genomic_DNA"/>
</dbReference>
<evidence type="ECO:0000256" key="4">
    <source>
        <dbReference type="SAM" id="Phobius"/>
    </source>
</evidence>
<sequence>MQVEDEKMSTKFITIFSFTSALTLHYIVLLILSVAVCSSGCFQGPPLPNKPFITVWNTPTDQCKPKWNVSLDLSAFDIVVNEDQEWCGEYIVIFYNTQLGLYPYFDSNGKTFNGGGVSNLPGLGGLSVSRDLNILGNLTAHLLKVEQDVVNITPDNEFHGIGVIDWEYWRPVFDRNWDKLSIYRNKSMELVKQKHPLWPDSLVEGIARVEFETAAREFMEETLLLVQKLRPKSLWGFYGFPNC</sequence>
<feature type="non-terminal residue" evidence="5">
    <location>
        <position position="243"/>
    </location>
</feature>
<dbReference type="Pfam" id="PF01630">
    <property type="entry name" value="Glyco_hydro_56"/>
    <property type="match status" value="1"/>
</dbReference>
<keyword evidence="2" id="KW-1015">Disulfide bond</keyword>
<keyword evidence="6" id="KW-1185">Reference proteome</keyword>
<accession>A0ABN8SG82</accession>
<evidence type="ECO:0000256" key="1">
    <source>
        <dbReference type="ARBA" id="ARBA00008871"/>
    </source>
</evidence>